<keyword evidence="1" id="KW-0812">Transmembrane</keyword>
<sequence>MENQAMSRSSLGVLVLCLRLIIRQVNPVTLITTVVLVAASGTTLWMLHLVLGLEAARDQWRTQIAHELAARAAALRVPAPPARAPDHLAQFYKALGERRYAEQQIKTLFGLAAKNGLPLAQGEYKADYDHNTQVATYKVNLPVKGSYEAIWRFAMDALRAIPFASLDHIGFKRDTISDPQVEARLQLTLYLSDRAADSYIGAGGAQ</sequence>
<keyword evidence="3" id="KW-1185">Reference proteome</keyword>
<name>A0ABT2D3F1_9BURK</name>
<feature type="transmembrane region" description="Helical" evidence="1">
    <location>
        <begin position="33"/>
        <end position="53"/>
    </location>
</feature>
<dbReference type="Proteomes" id="UP001204621">
    <property type="component" value="Unassembled WGS sequence"/>
</dbReference>
<proteinExistence type="predicted"/>
<keyword evidence="1" id="KW-0472">Membrane</keyword>
<keyword evidence="1" id="KW-1133">Transmembrane helix</keyword>
<dbReference type="EMBL" id="JANUGU010000010">
    <property type="protein sequence ID" value="MCS0660783.1"/>
    <property type="molecule type" value="Genomic_DNA"/>
</dbReference>
<comment type="caution">
    <text evidence="2">The sequence shown here is derived from an EMBL/GenBank/DDBJ whole genome shotgun (WGS) entry which is preliminary data.</text>
</comment>
<accession>A0ABT2D3F1</accession>
<gene>
    <name evidence="2" type="ORF">NX778_22175</name>
</gene>
<dbReference type="RefSeq" id="WP_258813981.1">
    <property type="nucleotide sequence ID" value="NZ_JANUGU010000010.1"/>
</dbReference>
<evidence type="ECO:0000313" key="2">
    <source>
        <dbReference type="EMBL" id="MCS0660783.1"/>
    </source>
</evidence>
<reference evidence="2 3" key="1">
    <citation type="submission" date="2022-08" db="EMBL/GenBank/DDBJ databases">
        <title>Reclassification of Massilia species as members of the genera Telluria, Duganella, Pseudoduganella, Mokoshia gen. nov. and Zemynaea gen. nov. using orthogonal and non-orthogonal genome-based approaches.</title>
        <authorList>
            <person name="Bowman J.P."/>
        </authorList>
    </citation>
    <scope>NUCLEOTIDE SEQUENCE [LARGE SCALE GENOMIC DNA]</scope>
    <source>
        <strain evidence="2 3">JCM 31606</strain>
    </source>
</reference>
<evidence type="ECO:0000256" key="1">
    <source>
        <dbReference type="SAM" id="Phobius"/>
    </source>
</evidence>
<evidence type="ECO:0008006" key="4">
    <source>
        <dbReference type="Google" id="ProtNLM"/>
    </source>
</evidence>
<organism evidence="2 3">
    <name type="scientific">Massilia terrae</name>
    <dbReference type="NCBI Taxonomy" id="1811224"/>
    <lineage>
        <taxon>Bacteria</taxon>
        <taxon>Pseudomonadati</taxon>
        <taxon>Pseudomonadota</taxon>
        <taxon>Betaproteobacteria</taxon>
        <taxon>Burkholderiales</taxon>
        <taxon>Oxalobacteraceae</taxon>
        <taxon>Telluria group</taxon>
        <taxon>Massilia</taxon>
    </lineage>
</organism>
<protein>
    <recommendedName>
        <fullName evidence="4">Transmembrane protein</fullName>
    </recommendedName>
</protein>
<evidence type="ECO:0000313" key="3">
    <source>
        <dbReference type="Proteomes" id="UP001204621"/>
    </source>
</evidence>